<dbReference type="InterPro" id="IPR011990">
    <property type="entry name" value="TPR-like_helical_dom_sf"/>
</dbReference>
<dbReference type="PANTHER" id="PTHR15696">
    <property type="entry name" value="SMG-7 SUPPRESSOR WITH MORPHOLOGICAL EFFECT ON GENITALIA PROTEIN 7"/>
    <property type="match status" value="1"/>
</dbReference>
<dbReference type="Proteomes" id="UP000821866">
    <property type="component" value="Chromosome 2"/>
</dbReference>
<gene>
    <name evidence="2" type="ORF">HPB51_016543</name>
</gene>
<evidence type="ECO:0000313" key="3">
    <source>
        <dbReference type="Proteomes" id="UP000821866"/>
    </source>
</evidence>
<reference evidence="2" key="2">
    <citation type="submission" date="2021-09" db="EMBL/GenBank/DDBJ databases">
        <authorList>
            <person name="Jia N."/>
            <person name="Wang J."/>
            <person name="Shi W."/>
            <person name="Du L."/>
            <person name="Sun Y."/>
            <person name="Zhan W."/>
            <person name="Jiang J."/>
            <person name="Wang Q."/>
            <person name="Zhang B."/>
            <person name="Ji P."/>
            <person name="Sakyi L.B."/>
            <person name="Cui X."/>
            <person name="Yuan T."/>
            <person name="Jiang B."/>
            <person name="Yang W."/>
            <person name="Lam T.T.-Y."/>
            <person name="Chang Q."/>
            <person name="Ding S."/>
            <person name="Wang X."/>
            <person name="Zhu J."/>
            <person name="Ruan X."/>
            <person name="Zhao L."/>
            <person name="Wei J."/>
            <person name="Que T."/>
            <person name="Du C."/>
            <person name="Cheng J."/>
            <person name="Dai P."/>
            <person name="Han X."/>
            <person name="Huang E."/>
            <person name="Gao Y."/>
            <person name="Liu J."/>
            <person name="Shao H."/>
            <person name="Ye R."/>
            <person name="Li L."/>
            <person name="Wei W."/>
            <person name="Wang X."/>
            <person name="Wang C."/>
            <person name="Huo Q."/>
            <person name="Li W."/>
            <person name="Guo W."/>
            <person name="Chen H."/>
            <person name="Chen S."/>
            <person name="Zhou L."/>
            <person name="Zhou L."/>
            <person name="Ni X."/>
            <person name="Tian J."/>
            <person name="Zhou Y."/>
            <person name="Sheng Y."/>
            <person name="Liu T."/>
            <person name="Pan Y."/>
            <person name="Xia L."/>
            <person name="Li J."/>
            <person name="Zhao F."/>
            <person name="Cao W."/>
        </authorList>
    </citation>
    <scope>NUCLEOTIDE SEQUENCE</scope>
    <source>
        <strain evidence="2">Rmic-2018</strain>
        <tissue evidence="2">Larvae</tissue>
    </source>
</reference>
<evidence type="ECO:0000256" key="1">
    <source>
        <dbReference type="SAM" id="Coils"/>
    </source>
</evidence>
<dbReference type="GO" id="GO:0042162">
    <property type="term" value="F:telomeric DNA binding"/>
    <property type="evidence" value="ECO:0007669"/>
    <property type="project" value="TreeGrafter"/>
</dbReference>
<dbReference type="VEuPathDB" id="VectorBase:LOC119161898"/>
<organism evidence="2 3">
    <name type="scientific">Rhipicephalus microplus</name>
    <name type="common">Cattle tick</name>
    <name type="synonym">Boophilus microplus</name>
    <dbReference type="NCBI Taxonomy" id="6941"/>
    <lineage>
        <taxon>Eukaryota</taxon>
        <taxon>Metazoa</taxon>
        <taxon>Ecdysozoa</taxon>
        <taxon>Arthropoda</taxon>
        <taxon>Chelicerata</taxon>
        <taxon>Arachnida</taxon>
        <taxon>Acari</taxon>
        <taxon>Parasitiformes</taxon>
        <taxon>Ixodida</taxon>
        <taxon>Ixodoidea</taxon>
        <taxon>Ixodidae</taxon>
        <taxon>Rhipicephalinae</taxon>
        <taxon>Rhipicephalus</taxon>
        <taxon>Boophilus</taxon>
    </lineage>
</organism>
<reference evidence="2" key="1">
    <citation type="journal article" date="2020" name="Cell">
        <title>Large-Scale Comparative Analyses of Tick Genomes Elucidate Their Genetic Diversity and Vector Capacities.</title>
        <authorList>
            <consortium name="Tick Genome and Microbiome Consortium (TIGMIC)"/>
            <person name="Jia N."/>
            <person name="Wang J."/>
            <person name="Shi W."/>
            <person name="Du L."/>
            <person name="Sun Y."/>
            <person name="Zhan W."/>
            <person name="Jiang J.F."/>
            <person name="Wang Q."/>
            <person name="Zhang B."/>
            <person name="Ji P."/>
            <person name="Bell-Sakyi L."/>
            <person name="Cui X.M."/>
            <person name="Yuan T.T."/>
            <person name="Jiang B.G."/>
            <person name="Yang W.F."/>
            <person name="Lam T.T."/>
            <person name="Chang Q.C."/>
            <person name="Ding S.J."/>
            <person name="Wang X.J."/>
            <person name="Zhu J.G."/>
            <person name="Ruan X.D."/>
            <person name="Zhao L."/>
            <person name="Wei J.T."/>
            <person name="Ye R.Z."/>
            <person name="Que T.C."/>
            <person name="Du C.H."/>
            <person name="Zhou Y.H."/>
            <person name="Cheng J.X."/>
            <person name="Dai P.F."/>
            <person name="Guo W.B."/>
            <person name="Han X.H."/>
            <person name="Huang E.J."/>
            <person name="Li L.F."/>
            <person name="Wei W."/>
            <person name="Gao Y.C."/>
            <person name="Liu J.Z."/>
            <person name="Shao H.Z."/>
            <person name="Wang X."/>
            <person name="Wang C.C."/>
            <person name="Yang T.C."/>
            <person name="Huo Q.B."/>
            <person name="Li W."/>
            <person name="Chen H.Y."/>
            <person name="Chen S.E."/>
            <person name="Zhou L.G."/>
            <person name="Ni X.B."/>
            <person name="Tian J.H."/>
            <person name="Sheng Y."/>
            <person name="Liu T."/>
            <person name="Pan Y.S."/>
            <person name="Xia L.Y."/>
            <person name="Li J."/>
            <person name="Zhao F."/>
            <person name="Cao W.C."/>
        </authorList>
    </citation>
    <scope>NUCLEOTIDE SEQUENCE</scope>
    <source>
        <strain evidence="2">Rmic-2018</strain>
    </source>
</reference>
<proteinExistence type="predicted"/>
<keyword evidence="3" id="KW-1185">Reference proteome</keyword>
<sequence>MSTPIQCLVSWKERKKIVSIIRHTIEDVSAAVNATDFGIVASTGRIEDLVKELEEELEELESSGRKYNDDNPFMTDLAHPTLLRTVKMLCDWLVGRTDLIGPCTQVKTPLWQHLASLLNLVVPFISPPYPIEKTQPDMQTMCPLPEDICLQGTEALAAAHSNIDWKLRAQDGQECQLRLLYLVRFGQWLSQRPGSGLLYSHGQFQHKVPTMTNSTSPGSLTKASSFPFSLLRLSALWKNVSRNVKSSTILPRETRKQFRRYCTNALSR</sequence>
<feature type="coiled-coil region" evidence="1">
    <location>
        <begin position="39"/>
        <end position="70"/>
    </location>
</feature>
<dbReference type="SUPFAM" id="SSF48452">
    <property type="entry name" value="TPR-like"/>
    <property type="match status" value="1"/>
</dbReference>
<dbReference type="EMBL" id="JABSTU010000004">
    <property type="protein sequence ID" value="KAH8033824.1"/>
    <property type="molecule type" value="Genomic_DNA"/>
</dbReference>
<dbReference type="VEuPathDB" id="VectorBase:LOC119167134"/>
<dbReference type="AlphaFoldDB" id="A0A9J6EIG8"/>
<dbReference type="PANTHER" id="PTHR15696:SF7">
    <property type="entry name" value="NONSENSE-MEDIATED MRNA DECAY FACTOR"/>
    <property type="match status" value="1"/>
</dbReference>
<comment type="caution">
    <text evidence="2">The sequence shown here is derived from an EMBL/GenBank/DDBJ whole genome shotgun (WGS) entry which is preliminary data.</text>
</comment>
<keyword evidence="1" id="KW-0175">Coiled coil</keyword>
<dbReference type="InterPro" id="IPR045153">
    <property type="entry name" value="Est1/Ebs1-like"/>
</dbReference>
<name>A0A9J6EIG8_RHIMP</name>
<protein>
    <submittedName>
        <fullName evidence="2">Uncharacterized protein</fullName>
    </submittedName>
</protein>
<dbReference type="GO" id="GO:0005697">
    <property type="term" value="C:telomerase holoenzyme complex"/>
    <property type="evidence" value="ECO:0007669"/>
    <property type="project" value="TreeGrafter"/>
</dbReference>
<dbReference type="GO" id="GO:0000184">
    <property type="term" value="P:nuclear-transcribed mRNA catabolic process, nonsense-mediated decay"/>
    <property type="evidence" value="ECO:0007669"/>
    <property type="project" value="TreeGrafter"/>
</dbReference>
<dbReference type="GO" id="GO:0070034">
    <property type="term" value="F:telomerase RNA binding"/>
    <property type="evidence" value="ECO:0007669"/>
    <property type="project" value="TreeGrafter"/>
</dbReference>
<evidence type="ECO:0000313" key="2">
    <source>
        <dbReference type="EMBL" id="KAH8033824.1"/>
    </source>
</evidence>
<accession>A0A9J6EIG8</accession>